<reference evidence="10 11" key="1">
    <citation type="submission" date="2019-02" db="EMBL/GenBank/DDBJ databases">
        <title>Pedobacter sp. RP-3-21 sp. nov., isolated from Arctic soil.</title>
        <authorList>
            <person name="Dahal R.H."/>
        </authorList>
    </citation>
    <scope>NUCLEOTIDE SEQUENCE [LARGE SCALE GENOMIC DNA]</scope>
    <source>
        <strain evidence="10 11">RP-3-21</strain>
    </source>
</reference>
<dbReference type="Gene3D" id="2.60.40.1120">
    <property type="entry name" value="Carboxypeptidase-like, regulatory domain"/>
    <property type="match status" value="1"/>
</dbReference>
<dbReference type="Proteomes" id="UP000293925">
    <property type="component" value="Unassembled WGS sequence"/>
</dbReference>
<keyword evidence="4 7" id="KW-0812">Transmembrane</keyword>
<protein>
    <submittedName>
        <fullName evidence="10">SusC/RagA family TonB-linked outer membrane protein</fullName>
    </submittedName>
</protein>
<dbReference type="InterPro" id="IPR036942">
    <property type="entry name" value="Beta-barrel_TonB_sf"/>
</dbReference>
<dbReference type="Pfam" id="PF13715">
    <property type="entry name" value="CarbopepD_reg_2"/>
    <property type="match status" value="1"/>
</dbReference>
<dbReference type="SUPFAM" id="SSF49464">
    <property type="entry name" value="Carboxypeptidase regulatory domain-like"/>
    <property type="match status" value="1"/>
</dbReference>
<evidence type="ECO:0000256" key="2">
    <source>
        <dbReference type="ARBA" id="ARBA00022448"/>
    </source>
</evidence>
<evidence type="ECO:0000256" key="5">
    <source>
        <dbReference type="ARBA" id="ARBA00023136"/>
    </source>
</evidence>
<keyword evidence="5 7" id="KW-0472">Membrane</keyword>
<dbReference type="InterPro" id="IPR008969">
    <property type="entry name" value="CarboxyPept-like_regulatory"/>
</dbReference>
<keyword evidence="6 7" id="KW-0998">Cell outer membrane</keyword>
<dbReference type="Gene3D" id="2.170.130.10">
    <property type="entry name" value="TonB-dependent receptor, plug domain"/>
    <property type="match status" value="1"/>
</dbReference>
<dbReference type="NCBIfam" id="TIGR04057">
    <property type="entry name" value="SusC_RagA_signa"/>
    <property type="match status" value="1"/>
</dbReference>
<evidence type="ECO:0000313" key="10">
    <source>
        <dbReference type="EMBL" id="TCD28715.1"/>
    </source>
</evidence>
<dbReference type="EMBL" id="SJSO01000003">
    <property type="protein sequence ID" value="TCD28715.1"/>
    <property type="molecule type" value="Genomic_DNA"/>
</dbReference>
<comment type="subcellular location">
    <subcellularLocation>
        <location evidence="1 7">Cell outer membrane</location>
        <topology evidence="1 7">Multi-pass membrane protein</topology>
    </subcellularLocation>
</comment>
<organism evidence="10 11">
    <name type="scientific">Pedobacter psychrodurus</name>
    <dbReference type="NCBI Taxonomy" id="2530456"/>
    <lineage>
        <taxon>Bacteria</taxon>
        <taxon>Pseudomonadati</taxon>
        <taxon>Bacteroidota</taxon>
        <taxon>Sphingobacteriia</taxon>
        <taxon>Sphingobacteriales</taxon>
        <taxon>Sphingobacteriaceae</taxon>
        <taxon>Pedobacter</taxon>
    </lineage>
</organism>
<evidence type="ECO:0000259" key="9">
    <source>
        <dbReference type="Pfam" id="PF07715"/>
    </source>
</evidence>
<dbReference type="RefSeq" id="WP_131527848.1">
    <property type="nucleotide sequence ID" value="NZ_SJSO01000003.1"/>
</dbReference>
<name>A0A4R0Q766_9SPHI</name>
<dbReference type="InterPro" id="IPR011662">
    <property type="entry name" value="Secretin/TonB_short_N"/>
</dbReference>
<evidence type="ECO:0000256" key="1">
    <source>
        <dbReference type="ARBA" id="ARBA00004571"/>
    </source>
</evidence>
<keyword evidence="2 7" id="KW-0813">Transport</keyword>
<proteinExistence type="inferred from homology"/>
<dbReference type="InterPro" id="IPR023997">
    <property type="entry name" value="TonB-dep_OMP_SusC/RagA_CS"/>
</dbReference>
<sequence length="1136" mass="125310">MYKKYTMKIGMPNRHINKICLIMRLTTVILMATFLHVSAASLAQKVTLNQKNTYLEKIFRDIHNQTGYDFLYDKVLLEAKKPVSLSITEMPLEEALAKFLDPQGLTFTIDDRTIFIKERKKTLLTRLTDALQSIDIRGRVLDENGIALPGASVRIIGTNRSVVSDGQGNFVLSDVDVDAYLEISYVGYKTIKIMATPNLTVRLNTIAKELDELVVNKGYYTESQRLATGNSIRITAKDIEKQPVTNPLLALQGRVPGLQITQVSGVANSPVNVIIRGRSSLNQAVSNNPLYVIDGIPYQSVLLLDVLGNNGGSGVNAASPQGNPLNYINPNDIASIDVLKDADATAIYGSRGGNGVILITTKKGTPGKLSFSANLSQGLMQAPQPLELMNTQQYLQMRREAFKNDGLAVPSILTTPNDANFDVNGTWDTERYTDWQKELIGGSASYTNLNMSVSGGSESIQYGIRGTFNRQGALYPGGFDNKKAALNFNVTAYSSNRKLKLDFSANLLNDYNLNAQSDLTRYTLRVPNAPKSFNDDGTLNFGGTASDNDSNPYAYMLRTYNNKTNNTIISLRPSYKIAKGLTASANLGYTDLIADIKTLLPSASYSPLYLSLAPPTNHVATKNRQKTWIVEPQLSYDYRINKLSLSALLGTSFQESDNQGNYVAGSNYVSDQLIGNIANAGTITIADGGSFQYNYNAVYARFNANLAEKYVLNLTGRRDGSSKFGPGNQFGNFYSVGAAWIFSSENFVRNNLTFLTLGKLRASYGVTGNDGIANYAFYDLYTRRTNTYQGLTGFVPSGLANPDVSWEKNAKLEFGLDLNFLKDRIGFSGSYYRNTSSNQLLSYRLPAITGFSAINNYNFPATVENSGWEAILNTQNLILRNFRWSSSFNISINRNKLIKFENLATSSYASSLEIGQPVTGRQLAWISTGIDPMTGLYTVLKKDGGSGSTAGDFVSLTNPTYESRWMNTLPKFFGGFNNTFQYKNFQLDVLLQFVKQTGRLSIVQNLPGLFSSDVGSSSSAVSNVPVQFLDRWQKPGDQAKYQRFSQSTAGRQAYSSWISSDAVYVDASYIRLKNISLSYQLPARLKERLKLKNSSINVSGQNLFTITPYQGRDPETQELSTLPPLRVIVLGLQFTL</sequence>
<feature type="domain" description="Secretin/TonB short N-terminal" evidence="8">
    <location>
        <begin position="68"/>
        <end position="117"/>
    </location>
</feature>
<dbReference type="InterPro" id="IPR012910">
    <property type="entry name" value="Plug_dom"/>
</dbReference>
<comment type="similarity">
    <text evidence="7">Belongs to the TonB-dependent receptor family.</text>
</comment>
<dbReference type="SUPFAM" id="SSF56935">
    <property type="entry name" value="Porins"/>
    <property type="match status" value="1"/>
</dbReference>
<dbReference type="NCBIfam" id="TIGR04056">
    <property type="entry name" value="OMP_RagA_SusC"/>
    <property type="match status" value="1"/>
</dbReference>
<dbReference type="InterPro" id="IPR039426">
    <property type="entry name" value="TonB-dep_rcpt-like"/>
</dbReference>
<gene>
    <name evidence="10" type="ORF">EZ456_04860</name>
</gene>
<evidence type="ECO:0000256" key="4">
    <source>
        <dbReference type="ARBA" id="ARBA00022692"/>
    </source>
</evidence>
<dbReference type="Gene3D" id="2.40.170.20">
    <property type="entry name" value="TonB-dependent receptor, beta-barrel domain"/>
    <property type="match status" value="1"/>
</dbReference>
<evidence type="ECO:0000256" key="6">
    <source>
        <dbReference type="ARBA" id="ARBA00023237"/>
    </source>
</evidence>
<evidence type="ECO:0000256" key="3">
    <source>
        <dbReference type="ARBA" id="ARBA00022452"/>
    </source>
</evidence>
<dbReference type="OrthoDB" id="9768177at2"/>
<dbReference type="PROSITE" id="PS52016">
    <property type="entry name" value="TONB_DEPENDENT_REC_3"/>
    <property type="match status" value="1"/>
</dbReference>
<accession>A0A4R0Q766</accession>
<dbReference type="Pfam" id="PF07715">
    <property type="entry name" value="Plug"/>
    <property type="match status" value="1"/>
</dbReference>
<feature type="domain" description="TonB-dependent receptor plug" evidence="9">
    <location>
        <begin position="228"/>
        <end position="356"/>
    </location>
</feature>
<evidence type="ECO:0000259" key="8">
    <source>
        <dbReference type="Pfam" id="PF07660"/>
    </source>
</evidence>
<keyword evidence="3 7" id="KW-1134">Transmembrane beta strand</keyword>
<dbReference type="Pfam" id="PF07660">
    <property type="entry name" value="STN"/>
    <property type="match status" value="1"/>
</dbReference>
<evidence type="ECO:0000313" key="11">
    <source>
        <dbReference type="Proteomes" id="UP000293925"/>
    </source>
</evidence>
<dbReference type="GO" id="GO:0009279">
    <property type="term" value="C:cell outer membrane"/>
    <property type="evidence" value="ECO:0007669"/>
    <property type="project" value="UniProtKB-SubCell"/>
</dbReference>
<evidence type="ECO:0000256" key="7">
    <source>
        <dbReference type="PROSITE-ProRule" id="PRU01360"/>
    </source>
</evidence>
<dbReference type="AlphaFoldDB" id="A0A4R0Q766"/>
<dbReference type="InterPro" id="IPR037066">
    <property type="entry name" value="Plug_dom_sf"/>
</dbReference>
<comment type="caution">
    <text evidence="10">The sequence shown here is derived from an EMBL/GenBank/DDBJ whole genome shotgun (WGS) entry which is preliminary data.</text>
</comment>
<dbReference type="InterPro" id="IPR023996">
    <property type="entry name" value="TonB-dep_OMP_SusC/RagA"/>
</dbReference>
<keyword evidence="11" id="KW-1185">Reference proteome</keyword>